<dbReference type="OrthoDB" id="5876363at2759"/>
<dbReference type="PANTHER" id="PTHR47636">
    <property type="entry name" value="TRANSCRIPTIONAL REGULATORY PROTEIN RCO1"/>
    <property type="match status" value="1"/>
</dbReference>
<evidence type="ECO:0000256" key="2">
    <source>
        <dbReference type="ARBA" id="ARBA00022771"/>
    </source>
</evidence>
<feature type="compositionally biased region" description="Polar residues" evidence="5">
    <location>
        <begin position="808"/>
        <end position="831"/>
    </location>
</feature>
<keyword evidence="3" id="KW-0862">Zinc</keyword>
<dbReference type="InterPro" id="IPR052819">
    <property type="entry name" value="Chromatin_regulatory_protein"/>
</dbReference>
<keyword evidence="1" id="KW-0479">Metal-binding</keyword>
<evidence type="ECO:0000256" key="4">
    <source>
        <dbReference type="PROSITE-ProRule" id="PRU00146"/>
    </source>
</evidence>
<feature type="compositionally biased region" description="Polar residues" evidence="5">
    <location>
        <begin position="97"/>
        <end position="109"/>
    </location>
</feature>
<dbReference type="InterPro" id="IPR001965">
    <property type="entry name" value="Znf_PHD"/>
</dbReference>
<dbReference type="SUPFAM" id="SSF57903">
    <property type="entry name" value="FYVE/PHD zinc finger"/>
    <property type="match status" value="2"/>
</dbReference>
<sequence>MASVTGTIPAYMLPGVPVCQPAHLEGDSSLATEILPGPPSVASTQQTLAKRDPKKPSTIYSYLPASDPGTTYSGIMHGTLIGQELTSPRKRPRVEKSGTSGRAQRASARSQNILHGANSDPIAAVETASSSMSFPVIGDSDVPMALDDIPTLSRSNSAQNLSEGPSQGIGTRGKKKDKGKGKEVEPVVRVKEEPKPISLHSPEPQSNLLNNNDHCSACSSIGSLVYCDGCPRAFHLWCVDPPIETVDDGKWYCRSCAVAKDPPPPLRKHLHGPLTALIELIQTSNPSEYQLPEDIRNFFKDVTTGPKGTYVDGSEVRPPRLNRYVQLEDRDAHRLKDRNGQPVLCFRCGTSALPDNIAASAPSSKRARRATAKAVQYDVWKNIISCDYCNLHWHLDCLDPPLSTMPSFSKKWMCPNHSEKVLPPKRRIPKQNASPIEITKPSQYNNGNIEIVDPEAARPIDPYPKVNVDEVLINGRRYRVPERVILLDFWNKIGRMSGVFQSNDDRSGASSPLTSLSSLEDEEVNPPSSSNVASNLDDLQVAQMLFDFQQGVSISHPITIPSNTNNAARHNNMGNEVVVDWEPSQAANLKAPKTSRSVVNKRISGTIKVPSINGQSSRSTALPVSAIDETSTSFAPPLPIVATSSTSSNRRKRTTTNTSTATSTPLEPTSRALRSRSKTRKSALDDGESSTAPTPVVPTSRSRGVKVKREDSDSGLAFLNGDGGSISAPSKPAKRPRTVRKKDGDPATEKEEEKEKKKRGRKRKERDEDPLYVDNRERNEKAKEKREKKAAAAAVAAAQASCPVPSAASMSSLPTATPGASTVGSTPTTPSLKIRLPRMNFSGSPAVGTGTPRQS</sequence>
<feature type="compositionally biased region" description="Basic and acidic residues" evidence="5">
    <location>
        <begin position="741"/>
        <end position="755"/>
    </location>
</feature>
<evidence type="ECO:0000256" key="3">
    <source>
        <dbReference type="ARBA" id="ARBA00022833"/>
    </source>
</evidence>
<dbReference type="PROSITE" id="PS01359">
    <property type="entry name" value="ZF_PHD_1"/>
    <property type="match status" value="1"/>
</dbReference>
<evidence type="ECO:0000313" key="7">
    <source>
        <dbReference type="EMBL" id="THU99371.1"/>
    </source>
</evidence>
<reference evidence="7 8" key="1">
    <citation type="journal article" date="2019" name="Nat. Ecol. Evol.">
        <title>Megaphylogeny resolves global patterns of mushroom evolution.</title>
        <authorList>
            <person name="Varga T."/>
            <person name="Krizsan K."/>
            <person name="Foldi C."/>
            <person name="Dima B."/>
            <person name="Sanchez-Garcia M."/>
            <person name="Sanchez-Ramirez S."/>
            <person name="Szollosi G.J."/>
            <person name="Szarkandi J.G."/>
            <person name="Papp V."/>
            <person name="Albert L."/>
            <person name="Andreopoulos W."/>
            <person name="Angelini C."/>
            <person name="Antonin V."/>
            <person name="Barry K.W."/>
            <person name="Bougher N.L."/>
            <person name="Buchanan P."/>
            <person name="Buyck B."/>
            <person name="Bense V."/>
            <person name="Catcheside P."/>
            <person name="Chovatia M."/>
            <person name="Cooper J."/>
            <person name="Damon W."/>
            <person name="Desjardin D."/>
            <person name="Finy P."/>
            <person name="Geml J."/>
            <person name="Haridas S."/>
            <person name="Hughes K."/>
            <person name="Justo A."/>
            <person name="Karasinski D."/>
            <person name="Kautmanova I."/>
            <person name="Kiss B."/>
            <person name="Kocsube S."/>
            <person name="Kotiranta H."/>
            <person name="LaButti K.M."/>
            <person name="Lechner B.E."/>
            <person name="Liimatainen K."/>
            <person name="Lipzen A."/>
            <person name="Lukacs Z."/>
            <person name="Mihaltcheva S."/>
            <person name="Morgado L.N."/>
            <person name="Niskanen T."/>
            <person name="Noordeloos M.E."/>
            <person name="Ohm R.A."/>
            <person name="Ortiz-Santana B."/>
            <person name="Ovrebo C."/>
            <person name="Racz N."/>
            <person name="Riley R."/>
            <person name="Savchenko A."/>
            <person name="Shiryaev A."/>
            <person name="Soop K."/>
            <person name="Spirin V."/>
            <person name="Szebenyi C."/>
            <person name="Tomsovsky M."/>
            <person name="Tulloss R.E."/>
            <person name="Uehling J."/>
            <person name="Grigoriev I.V."/>
            <person name="Vagvolgyi C."/>
            <person name="Papp T."/>
            <person name="Martin F.M."/>
            <person name="Miettinen O."/>
            <person name="Hibbett D.S."/>
            <person name="Nagy L.G."/>
        </authorList>
    </citation>
    <scope>NUCLEOTIDE SEQUENCE [LARGE SCALE GENOMIC DNA]</scope>
    <source>
        <strain evidence="7 8">CBS 962.96</strain>
    </source>
</reference>
<dbReference type="GO" id="GO:0032221">
    <property type="term" value="C:Rpd3S complex"/>
    <property type="evidence" value="ECO:0007669"/>
    <property type="project" value="TreeGrafter"/>
</dbReference>
<dbReference type="PANTHER" id="PTHR47636:SF1">
    <property type="entry name" value="TRANSCRIPTIONAL REGULATORY PROTEIN RCO1"/>
    <property type="match status" value="1"/>
</dbReference>
<evidence type="ECO:0000256" key="5">
    <source>
        <dbReference type="SAM" id="MobiDB-lite"/>
    </source>
</evidence>
<feature type="region of interest" description="Disordered" evidence="5">
    <location>
        <begin position="631"/>
        <end position="787"/>
    </location>
</feature>
<dbReference type="Proteomes" id="UP000297245">
    <property type="component" value="Unassembled WGS sequence"/>
</dbReference>
<feature type="compositionally biased region" description="Polar residues" evidence="5">
    <location>
        <begin position="152"/>
        <end position="169"/>
    </location>
</feature>
<organism evidence="7 8">
    <name type="scientific">Dendrothele bispora (strain CBS 962.96)</name>
    <dbReference type="NCBI Taxonomy" id="1314807"/>
    <lineage>
        <taxon>Eukaryota</taxon>
        <taxon>Fungi</taxon>
        <taxon>Dikarya</taxon>
        <taxon>Basidiomycota</taxon>
        <taxon>Agaricomycotina</taxon>
        <taxon>Agaricomycetes</taxon>
        <taxon>Agaricomycetidae</taxon>
        <taxon>Agaricales</taxon>
        <taxon>Agaricales incertae sedis</taxon>
        <taxon>Dendrothele</taxon>
    </lineage>
</organism>
<feature type="region of interest" description="Disordered" evidence="5">
    <location>
        <begin position="81"/>
        <end position="109"/>
    </location>
</feature>
<dbReference type="InterPro" id="IPR019786">
    <property type="entry name" value="Zinc_finger_PHD-type_CS"/>
</dbReference>
<dbReference type="EMBL" id="ML179121">
    <property type="protein sequence ID" value="THU99371.1"/>
    <property type="molecule type" value="Genomic_DNA"/>
</dbReference>
<dbReference type="AlphaFoldDB" id="A0A4S8MAW6"/>
<dbReference type="GO" id="GO:0008270">
    <property type="term" value="F:zinc ion binding"/>
    <property type="evidence" value="ECO:0007669"/>
    <property type="project" value="UniProtKB-KW"/>
</dbReference>
<dbReference type="InterPro" id="IPR011011">
    <property type="entry name" value="Znf_FYVE_PHD"/>
</dbReference>
<protein>
    <recommendedName>
        <fullName evidence="6">PHD-type domain-containing protein</fullName>
    </recommendedName>
</protein>
<dbReference type="GO" id="GO:0006357">
    <property type="term" value="P:regulation of transcription by RNA polymerase II"/>
    <property type="evidence" value="ECO:0007669"/>
    <property type="project" value="TreeGrafter"/>
</dbReference>
<dbReference type="InterPro" id="IPR019787">
    <property type="entry name" value="Znf_PHD-finger"/>
</dbReference>
<gene>
    <name evidence="7" type="ORF">K435DRAFT_719833</name>
</gene>
<feature type="region of interest" description="Disordered" evidence="5">
    <location>
        <begin position="805"/>
        <end position="855"/>
    </location>
</feature>
<dbReference type="Gene3D" id="3.30.40.10">
    <property type="entry name" value="Zinc/RING finger domain, C3HC4 (zinc finger)"/>
    <property type="match status" value="2"/>
</dbReference>
<feature type="compositionally biased region" description="Polar residues" evidence="5">
    <location>
        <begin position="689"/>
        <end position="702"/>
    </location>
</feature>
<dbReference type="CDD" id="cd15534">
    <property type="entry name" value="PHD2_PHF12_Rco1"/>
    <property type="match status" value="1"/>
</dbReference>
<feature type="region of interest" description="Disordered" evidence="5">
    <location>
        <begin position="149"/>
        <end position="185"/>
    </location>
</feature>
<accession>A0A4S8MAW6</accession>
<dbReference type="CDD" id="cd15539">
    <property type="entry name" value="PHD1_AIRE"/>
    <property type="match status" value="1"/>
</dbReference>
<dbReference type="PROSITE" id="PS50016">
    <property type="entry name" value="ZF_PHD_2"/>
    <property type="match status" value="1"/>
</dbReference>
<dbReference type="Pfam" id="PF00628">
    <property type="entry name" value="PHD"/>
    <property type="match status" value="2"/>
</dbReference>
<feature type="compositionally biased region" description="Low complexity" evidence="5">
    <location>
        <begin position="655"/>
        <end position="664"/>
    </location>
</feature>
<keyword evidence="2 4" id="KW-0863">Zinc-finger</keyword>
<evidence type="ECO:0000256" key="1">
    <source>
        <dbReference type="ARBA" id="ARBA00022723"/>
    </source>
</evidence>
<keyword evidence="8" id="KW-1185">Reference proteome</keyword>
<proteinExistence type="predicted"/>
<feature type="compositionally biased region" description="Basic and acidic residues" evidence="5">
    <location>
        <begin position="765"/>
        <end position="787"/>
    </location>
</feature>
<dbReference type="SMART" id="SM00249">
    <property type="entry name" value="PHD"/>
    <property type="match status" value="2"/>
</dbReference>
<evidence type="ECO:0000313" key="8">
    <source>
        <dbReference type="Proteomes" id="UP000297245"/>
    </source>
</evidence>
<feature type="region of interest" description="Disordered" evidence="5">
    <location>
        <begin position="500"/>
        <end position="533"/>
    </location>
</feature>
<feature type="domain" description="PHD-type" evidence="6">
    <location>
        <begin position="212"/>
        <end position="259"/>
    </location>
</feature>
<name>A0A4S8MAW6_DENBC</name>
<dbReference type="InterPro" id="IPR013083">
    <property type="entry name" value="Znf_RING/FYVE/PHD"/>
</dbReference>
<evidence type="ECO:0000259" key="6">
    <source>
        <dbReference type="PROSITE" id="PS50016"/>
    </source>
</evidence>
<feature type="compositionally biased region" description="Low complexity" evidence="5">
    <location>
        <begin position="508"/>
        <end position="518"/>
    </location>
</feature>